<reference evidence="3 4" key="1">
    <citation type="submission" date="2017-01" db="EMBL/GenBank/DDBJ databases">
        <title>Phylogeographic, genomic and meropenem susceptibility analysis of Burkholderia ubonensis.</title>
        <authorList>
            <person name="Price E.P."/>
            <person name="Sarovich D.S."/>
            <person name="Webb J.R."/>
            <person name="Hall C.M."/>
            <person name="Sahl J.W."/>
            <person name="Kaestli M."/>
            <person name="Mayo M."/>
            <person name="Harrington G."/>
            <person name="Baker A.L."/>
            <person name="Sidak-Loftis L.C."/>
            <person name="Lummis M."/>
            <person name="Schupp J.M."/>
            <person name="Gillece J.D."/>
            <person name="Tuanyok A."/>
            <person name="Warner J."/>
            <person name="Busch J.D."/>
            <person name="Keim P."/>
            <person name="Currie B.J."/>
            <person name="Wagner D.M."/>
        </authorList>
    </citation>
    <scope>NUCLEOTIDE SEQUENCE [LARGE SCALE GENOMIC DNA]</scope>
    <source>
        <strain evidence="3 4">A21</strain>
    </source>
</reference>
<dbReference type="Gene3D" id="1.20.1270.180">
    <property type="match status" value="1"/>
</dbReference>
<keyword evidence="1" id="KW-0732">Signal</keyword>
<feature type="signal peptide" evidence="1">
    <location>
        <begin position="1"/>
        <end position="21"/>
    </location>
</feature>
<evidence type="ECO:0000256" key="1">
    <source>
        <dbReference type="SAM" id="SignalP"/>
    </source>
</evidence>
<accession>A0A1R1J6T1</accession>
<protein>
    <recommendedName>
        <fullName evidence="2">Lysozyme inhibitor LprI-like N-terminal domain-containing protein</fullName>
    </recommendedName>
</protein>
<evidence type="ECO:0000313" key="3">
    <source>
        <dbReference type="EMBL" id="OMG70791.1"/>
    </source>
</evidence>
<feature type="chain" id="PRO_5013000543" description="Lysozyme inhibitor LprI-like N-terminal domain-containing protein" evidence="1">
    <location>
        <begin position="22"/>
        <end position="147"/>
    </location>
</feature>
<dbReference type="Proteomes" id="UP000187194">
    <property type="component" value="Unassembled WGS sequence"/>
</dbReference>
<dbReference type="Pfam" id="PF07007">
    <property type="entry name" value="LprI"/>
    <property type="match status" value="1"/>
</dbReference>
<dbReference type="AlphaFoldDB" id="A0A1R1J6T1"/>
<gene>
    <name evidence="3" type="ORF">BW685_24395</name>
</gene>
<name>A0A1R1J6T1_9BURK</name>
<comment type="caution">
    <text evidence="3">The sequence shown here is derived from an EMBL/GenBank/DDBJ whole genome shotgun (WGS) entry which is preliminary data.</text>
</comment>
<organism evidence="3 4">
    <name type="scientific">Burkholderia ubonensis</name>
    <dbReference type="NCBI Taxonomy" id="101571"/>
    <lineage>
        <taxon>Bacteria</taxon>
        <taxon>Pseudomonadati</taxon>
        <taxon>Pseudomonadota</taxon>
        <taxon>Betaproteobacteria</taxon>
        <taxon>Burkholderiales</taxon>
        <taxon>Burkholderiaceae</taxon>
        <taxon>Burkholderia</taxon>
        <taxon>Burkholderia cepacia complex</taxon>
    </lineage>
</organism>
<evidence type="ECO:0000313" key="4">
    <source>
        <dbReference type="Proteomes" id="UP000187194"/>
    </source>
</evidence>
<dbReference type="InterPro" id="IPR009739">
    <property type="entry name" value="LprI-like_N"/>
</dbReference>
<evidence type="ECO:0000259" key="2">
    <source>
        <dbReference type="Pfam" id="PF07007"/>
    </source>
</evidence>
<dbReference type="EMBL" id="MTJZ01000045">
    <property type="protein sequence ID" value="OMG70791.1"/>
    <property type="molecule type" value="Genomic_DNA"/>
</dbReference>
<feature type="domain" description="Lysozyme inhibitor LprI-like N-terminal" evidence="2">
    <location>
        <begin position="39"/>
        <end position="137"/>
    </location>
</feature>
<proteinExistence type="predicted"/>
<sequence>MHAIRRVGLGFMLSLPLLSIAAPGDVVRSEKDLYEECGAYSQAGMKDCLVRKVDESRASLKMAEIDVIVMIKKWDEDNKYIRASQAMLAESNKEFVKYREAQCEFSASLSGGGAGNAHEMGRLACIAELNTRRVEQLRNAVSDLPLK</sequence>